<evidence type="ECO:0000256" key="4">
    <source>
        <dbReference type="HAMAP-Rule" id="MF_01082"/>
    </source>
</evidence>
<keyword evidence="7" id="KW-1185">Reference proteome</keyword>
<dbReference type="InterPro" id="IPR042214">
    <property type="entry name" value="TruD_catalytic"/>
</dbReference>
<dbReference type="CDD" id="cd02575">
    <property type="entry name" value="PseudoU_synth_EcTruD"/>
    <property type="match status" value="1"/>
</dbReference>
<accession>L0GWB8</accession>
<dbReference type="Pfam" id="PF01142">
    <property type="entry name" value="TruD"/>
    <property type="match status" value="2"/>
</dbReference>
<dbReference type="KEGG" id="tmb:Thimo_1327"/>
<dbReference type="PANTHER" id="PTHR47811:SF1">
    <property type="entry name" value="TRNA PSEUDOURIDINE SYNTHASE D"/>
    <property type="match status" value="1"/>
</dbReference>
<dbReference type="EMBL" id="CP003051">
    <property type="protein sequence ID" value="AGA90122.1"/>
    <property type="molecule type" value="Genomic_DNA"/>
</dbReference>
<comment type="function">
    <text evidence="4">Responsible for synthesis of pseudouridine from uracil-13 in transfer RNAs.</text>
</comment>
<dbReference type="Proteomes" id="UP000010816">
    <property type="component" value="Chromosome"/>
</dbReference>
<proteinExistence type="inferred from homology"/>
<dbReference type="eggNOG" id="COG0585">
    <property type="taxonomic scope" value="Bacteria"/>
</dbReference>
<evidence type="ECO:0000256" key="3">
    <source>
        <dbReference type="ARBA" id="ARBA00023235"/>
    </source>
</evidence>
<comment type="similarity">
    <text evidence="1 4">Belongs to the pseudouridine synthase TruD family.</text>
</comment>
<dbReference type="HOGENOM" id="CLU_005281_4_0_6"/>
<dbReference type="GO" id="GO:0031119">
    <property type="term" value="P:tRNA pseudouridine synthesis"/>
    <property type="evidence" value="ECO:0007669"/>
    <property type="project" value="UniProtKB-UniRule"/>
</dbReference>
<keyword evidence="3 4" id="KW-0413">Isomerase</keyword>
<reference evidence="6 7" key="1">
    <citation type="submission" date="2011-09" db="EMBL/GenBank/DDBJ databases">
        <title>Complete sequence of chromosome of Thioflavicoccus mobilis 8321.</title>
        <authorList>
            <consortium name="US DOE Joint Genome Institute"/>
            <person name="Lucas S."/>
            <person name="Han J."/>
            <person name="Lapidus A."/>
            <person name="Cheng J.-F."/>
            <person name="Goodwin L."/>
            <person name="Pitluck S."/>
            <person name="Peters L."/>
            <person name="Ovchinnikova G."/>
            <person name="Lu M."/>
            <person name="Detter J.C."/>
            <person name="Han C."/>
            <person name="Tapia R."/>
            <person name="Land M."/>
            <person name="Hauser L."/>
            <person name="Kyrpides N."/>
            <person name="Ivanova N."/>
            <person name="Pagani I."/>
            <person name="Vogl K."/>
            <person name="Liu Z."/>
            <person name="Imhoff J."/>
            <person name="Thiel V."/>
            <person name="Frigaard N.-U."/>
            <person name="Bryant D."/>
            <person name="Woyke T."/>
        </authorList>
    </citation>
    <scope>NUCLEOTIDE SEQUENCE [LARGE SCALE GENOMIC DNA]</scope>
    <source>
        <strain evidence="6 7">8321</strain>
    </source>
</reference>
<dbReference type="Gene3D" id="3.30.2350.20">
    <property type="entry name" value="TruD, catalytic domain"/>
    <property type="match status" value="1"/>
</dbReference>
<dbReference type="PATRIC" id="fig|765912.4.peg.1294"/>
<dbReference type="RefSeq" id="WP_015280266.1">
    <property type="nucleotide sequence ID" value="NC_019940.1"/>
</dbReference>
<comment type="catalytic activity">
    <reaction evidence="4">
        <text>uridine(13) in tRNA = pseudouridine(13) in tRNA</text>
        <dbReference type="Rhea" id="RHEA:42540"/>
        <dbReference type="Rhea" id="RHEA-COMP:10105"/>
        <dbReference type="Rhea" id="RHEA-COMP:10106"/>
        <dbReference type="ChEBI" id="CHEBI:65314"/>
        <dbReference type="ChEBI" id="CHEBI:65315"/>
        <dbReference type="EC" id="5.4.99.27"/>
    </reaction>
</comment>
<evidence type="ECO:0000256" key="2">
    <source>
        <dbReference type="ARBA" id="ARBA00022694"/>
    </source>
</evidence>
<dbReference type="InterPro" id="IPR020103">
    <property type="entry name" value="PsdUridine_synth_cat_dom_sf"/>
</dbReference>
<dbReference type="STRING" id="765912.Thimo_1327"/>
<dbReference type="GO" id="GO:0003723">
    <property type="term" value="F:RNA binding"/>
    <property type="evidence" value="ECO:0007669"/>
    <property type="project" value="InterPro"/>
</dbReference>
<organism evidence="6 7">
    <name type="scientific">Thioflavicoccus mobilis 8321</name>
    <dbReference type="NCBI Taxonomy" id="765912"/>
    <lineage>
        <taxon>Bacteria</taxon>
        <taxon>Pseudomonadati</taxon>
        <taxon>Pseudomonadota</taxon>
        <taxon>Gammaproteobacteria</taxon>
        <taxon>Chromatiales</taxon>
        <taxon>Chromatiaceae</taxon>
        <taxon>Thioflavicoccus</taxon>
    </lineage>
</organism>
<dbReference type="EC" id="5.4.99.27" evidence="4"/>
<evidence type="ECO:0000256" key="1">
    <source>
        <dbReference type="ARBA" id="ARBA00007953"/>
    </source>
</evidence>
<sequence length="367" mass="40099">MTGTAPWRAFQSLPFAHGGPPASGRLRATPADFVVEERLGFAPDGDGEHRLLRVRKVGANTEWVARRLAAFAGVPASAVGWAGLKDRHAVTTQWFTVPVTNRPEPDWAAAGADDDGFRVLEVHRHRRKLRRGALAGNRFQLRIGSLSGDRAALHERLARVAEHGVPNYFGEQRFGRGGANLERASALFEGRPGRVDRHRRGLWLSAVRAQLFNEVLAERVIRGDWDRPLAGDRMQLAGSQSHFAAETIDEALCARTRAGDIAPTGPLWGRGAPLTSGTPAQLEGEVAAAFPLWVQGLEAAGLKHERRALRLTAKDLTWEWRGDDLLELAFELPAGAYATAVVRELVDWHGAGLDRDDTADPPAFDGR</sequence>
<dbReference type="PROSITE" id="PS01268">
    <property type="entry name" value="UPF0024"/>
    <property type="match status" value="1"/>
</dbReference>
<dbReference type="GO" id="GO:0160150">
    <property type="term" value="F:tRNA pseudouridine(13) synthase activity"/>
    <property type="evidence" value="ECO:0007669"/>
    <property type="project" value="UniProtKB-EC"/>
</dbReference>
<keyword evidence="2 4" id="KW-0819">tRNA processing</keyword>
<evidence type="ECO:0000259" key="5">
    <source>
        <dbReference type="PROSITE" id="PS50984"/>
    </source>
</evidence>
<dbReference type="InterPro" id="IPR001656">
    <property type="entry name" value="PsdUridine_synth_TruD"/>
</dbReference>
<dbReference type="PANTHER" id="PTHR47811">
    <property type="entry name" value="TRNA PSEUDOURIDINE SYNTHASE D"/>
    <property type="match status" value="1"/>
</dbReference>
<dbReference type="InterPro" id="IPR043165">
    <property type="entry name" value="TruD_insert_sf"/>
</dbReference>
<evidence type="ECO:0000313" key="7">
    <source>
        <dbReference type="Proteomes" id="UP000010816"/>
    </source>
</evidence>
<dbReference type="NCBIfam" id="NF002153">
    <property type="entry name" value="PRK00984.1-2"/>
    <property type="match status" value="1"/>
</dbReference>
<protein>
    <recommendedName>
        <fullName evidence="4">tRNA pseudouridine synthase D</fullName>
        <ecNumber evidence="4">5.4.99.27</ecNumber>
    </recommendedName>
    <alternativeName>
        <fullName evidence="4">tRNA pseudouridine(13) synthase</fullName>
    </alternativeName>
    <alternativeName>
        <fullName evidence="4">tRNA pseudouridylate synthase D</fullName>
    </alternativeName>
    <alternativeName>
        <fullName evidence="4">tRNA-uridine isomerase D</fullName>
    </alternativeName>
</protein>
<dbReference type="AlphaFoldDB" id="L0GWB8"/>
<evidence type="ECO:0000313" key="6">
    <source>
        <dbReference type="EMBL" id="AGA90122.1"/>
    </source>
</evidence>
<name>L0GWB8_9GAMM</name>
<dbReference type="InterPro" id="IPR011760">
    <property type="entry name" value="PsdUridine_synth_TruD_insert"/>
</dbReference>
<gene>
    <name evidence="4" type="primary">truD</name>
    <name evidence="6" type="ORF">Thimo_1327</name>
</gene>
<feature type="active site" description="Nucleophile" evidence="4">
    <location>
        <position position="86"/>
    </location>
</feature>
<dbReference type="InterPro" id="IPR020119">
    <property type="entry name" value="PsdUridine_synth_TruD_CS"/>
</dbReference>
<dbReference type="InterPro" id="IPR050170">
    <property type="entry name" value="TruD_pseudoU_synthase"/>
</dbReference>
<dbReference type="GO" id="GO:0005829">
    <property type="term" value="C:cytosol"/>
    <property type="evidence" value="ECO:0007669"/>
    <property type="project" value="TreeGrafter"/>
</dbReference>
<feature type="domain" description="TRUD" evidence="5">
    <location>
        <begin position="164"/>
        <end position="311"/>
    </location>
</feature>
<dbReference type="PROSITE" id="PS50984">
    <property type="entry name" value="TRUD"/>
    <property type="match status" value="1"/>
</dbReference>
<dbReference type="SUPFAM" id="SSF55120">
    <property type="entry name" value="Pseudouridine synthase"/>
    <property type="match status" value="1"/>
</dbReference>
<dbReference type="Gene3D" id="3.30.2340.10">
    <property type="entry name" value="TruD, insertion domain"/>
    <property type="match status" value="1"/>
</dbReference>
<dbReference type="HAMAP" id="MF_01082">
    <property type="entry name" value="TruD"/>
    <property type="match status" value="1"/>
</dbReference>